<accession>D5HAK7</accession>
<dbReference type="EMBL" id="FP565814">
    <property type="protein sequence ID" value="CBH25062.1"/>
    <property type="molecule type" value="Genomic_DNA"/>
</dbReference>
<reference evidence="3" key="2">
    <citation type="submission" date="2010-04" db="EMBL/GenBank/DDBJ databases">
        <title>Genome sequence of Salinibacter ruber M8.</title>
        <authorList>
            <consortium name="Genoscope"/>
        </authorList>
    </citation>
    <scope>NUCLEOTIDE SEQUENCE [LARGE SCALE GENOMIC DNA]</scope>
    <source>
        <strain evidence="3">M8</strain>
    </source>
</reference>
<dbReference type="HOGENOM" id="CLU_409869_0_0_10"/>
<evidence type="ECO:0008006" key="4">
    <source>
        <dbReference type="Google" id="ProtNLM"/>
    </source>
</evidence>
<proteinExistence type="predicted"/>
<dbReference type="PATRIC" id="fig|761659.10.peg.2328"/>
<dbReference type="InterPro" id="IPR026444">
    <property type="entry name" value="Secre_tail"/>
</dbReference>
<dbReference type="AlphaFoldDB" id="D5HAK7"/>
<feature type="region of interest" description="Disordered" evidence="1">
    <location>
        <begin position="271"/>
        <end position="298"/>
    </location>
</feature>
<dbReference type="NCBIfam" id="TIGR04312">
    <property type="entry name" value="choice_anch_B"/>
    <property type="match status" value="2"/>
</dbReference>
<sequence length="670" mass="71829">MQIYPLGPGALFSTNPSRSSLLGSTCVVRFRPTERPPFSFWPVALLGLVVFGASPALHAAQGQSSITGAKVACTEGTAGPYPCKDADLLSVLSIEALGGTADTDLNDVWGWTDPQTGTEYALVGRTDGTAFVDVSSPTEPVYVGTLPSHTTASAWRDVKVYADHAFIVSEAPGHGMQVFDLARLRDVSADERPKMFDATAHYDGGESVRLETAHNVAVNTDTGFAYIVGGDASGAAPTCGGGLHMVNVQSPATPTFAGCGPGVATDANGSARFSGPSSAARLGPNARQSGSARAKDAGYTHDAQCVTYRGPDPEHRGDEICINANETVVNIADVTDKDAPVTIAEATYPDVGYVHQAWLTDDHRYLYVDDELDERDGLVDRTRTLVFDVTDLDAPTRAATFFGATGAIDHNQYIAGSYAYQANYTSGLRVLDVAAPEAPEEVAYFDTYPADDAPQFRGAWSTYPFFDRNIVLVSSIGQGLFVVQPRPAPFLSFTVTRRGRSAQLQWTPSAAAQTARTEVEHKTPGAGAWERRRAIAGRPDAQKHDVSVGDLSPGTHRFRLRHVPTDGPARTSRIQSVTILPSAAAVVNGPTPNPTRGRSVIRLTLREPQDLRVALYDEAGRRVRRLHDGRAAAGVIHRFRVRAARHASGTYFLRIRGESVRASRKIVVVQ</sequence>
<dbReference type="PANTHER" id="PTHR38787">
    <property type="entry name" value="REGULATORY P DOMAIN-CONTAINING PROTEIN"/>
    <property type="match status" value="1"/>
</dbReference>
<dbReference type="Proteomes" id="UP000000933">
    <property type="component" value="Chromosome"/>
</dbReference>
<dbReference type="PANTHER" id="PTHR38787:SF3">
    <property type="entry name" value="REGULATORY P DOMAIN-CONTAINING PROTEIN"/>
    <property type="match status" value="1"/>
</dbReference>
<dbReference type="GO" id="GO:0005576">
    <property type="term" value="C:extracellular region"/>
    <property type="evidence" value="ECO:0007669"/>
    <property type="project" value="TreeGrafter"/>
</dbReference>
<dbReference type="NCBIfam" id="TIGR04183">
    <property type="entry name" value="Por_Secre_tail"/>
    <property type="match status" value="1"/>
</dbReference>
<reference evidence="2 3" key="1">
    <citation type="journal article" date="2010" name="ISME J.">
        <title>Fine-scale evolution: genomic, phenotypic and ecological differentiation in two coexisting Salinibacter ruber strains.</title>
        <authorList>
            <person name="Pena A."/>
            <person name="Teeling H."/>
            <person name="Huerta-Cepas J."/>
            <person name="Santos F."/>
            <person name="Yarza P."/>
            <person name="Brito-Echeverria J."/>
            <person name="Lucio M."/>
            <person name="Schmitt-Kopplin P."/>
            <person name="Meseguer I."/>
            <person name="Schenowitz C."/>
            <person name="Dossat C."/>
            <person name="Barbe V."/>
            <person name="Dopazo J."/>
            <person name="Rossello-Mora R."/>
            <person name="Schuler M."/>
            <person name="Glockner F.O."/>
            <person name="Amann R."/>
            <person name="Gabaldon T."/>
            <person name="Anton J."/>
        </authorList>
    </citation>
    <scope>NUCLEOTIDE SEQUENCE [LARGE SCALE GENOMIC DNA]</scope>
    <source>
        <strain evidence="2 3">M8</strain>
    </source>
</reference>
<organism evidence="2 3">
    <name type="scientific">Salinibacter ruber (strain M8)</name>
    <dbReference type="NCBI Taxonomy" id="761659"/>
    <lineage>
        <taxon>Bacteria</taxon>
        <taxon>Pseudomonadati</taxon>
        <taxon>Rhodothermota</taxon>
        <taxon>Rhodothermia</taxon>
        <taxon>Rhodothermales</taxon>
        <taxon>Salinibacteraceae</taxon>
        <taxon>Salinibacter</taxon>
    </lineage>
</organism>
<evidence type="ECO:0000256" key="1">
    <source>
        <dbReference type="SAM" id="MobiDB-lite"/>
    </source>
</evidence>
<evidence type="ECO:0000313" key="2">
    <source>
        <dbReference type="EMBL" id="CBH25062.1"/>
    </source>
</evidence>
<dbReference type="KEGG" id="srm:SRM_02141"/>
<evidence type="ECO:0000313" key="3">
    <source>
        <dbReference type="Proteomes" id="UP000000933"/>
    </source>
</evidence>
<protein>
    <recommendedName>
        <fullName evidence="4">Secretion system C-terminal sorting domain-containing protein</fullName>
    </recommendedName>
</protein>
<dbReference type="InterPro" id="IPR027589">
    <property type="entry name" value="Choice_anch_B"/>
</dbReference>
<name>D5HAK7_SALRM</name>
<gene>
    <name evidence="2" type="ordered locus">SRM_02141</name>
</gene>